<keyword evidence="1" id="KW-0804">Transcription</keyword>
<dbReference type="CDD" id="cd05379">
    <property type="entry name" value="CAP_bacterial"/>
    <property type="match status" value="1"/>
</dbReference>
<dbReference type="SUPFAM" id="SSF55797">
    <property type="entry name" value="PR-1-like"/>
    <property type="match status" value="1"/>
</dbReference>
<dbReference type="RefSeq" id="WP_323326856.1">
    <property type="nucleotide sequence ID" value="NZ_JAYFSI010000002.1"/>
</dbReference>
<keyword evidence="3" id="KW-0812">Transmembrane</keyword>
<feature type="transmembrane region" description="Helical" evidence="3">
    <location>
        <begin position="341"/>
        <end position="361"/>
    </location>
</feature>
<dbReference type="SUPFAM" id="SSF88946">
    <property type="entry name" value="Sigma2 domain of RNA polymerase sigma factors"/>
    <property type="match status" value="1"/>
</dbReference>
<evidence type="ECO:0000313" key="7">
    <source>
        <dbReference type="Proteomes" id="UP001304298"/>
    </source>
</evidence>
<dbReference type="PROSITE" id="PS01063">
    <property type="entry name" value="SIGMA70_ECF"/>
    <property type="match status" value="1"/>
</dbReference>
<feature type="transmembrane region" description="Helical" evidence="3">
    <location>
        <begin position="368"/>
        <end position="390"/>
    </location>
</feature>
<evidence type="ECO:0000313" key="6">
    <source>
        <dbReference type="EMBL" id="MEA5360588.1"/>
    </source>
</evidence>
<dbReference type="Gene3D" id="1.10.1740.10">
    <property type="match status" value="1"/>
</dbReference>
<feature type="region of interest" description="Disordered" evidence="2">
    <location>
        <begin position="398"/>
        <end position="456"/>
    </location>
</feature>
<comment type="caution">
    <text evidence="6">The sequence shown here is derived from an EMBL/GenBank/DDBJ whole genome shotgun (WGS) entry which is preliminary data.</text>
</comment>
<keyword evidence="1" id="KW-0238">DNA-binding</keyword>
<dbReference type="NCBIfam" id="TIGR02937">
    <property type="entry name" value="sigma70-ECF"/>
    <property type="match status" value="1"/>
</dbReference>
<keyword evidence="7" id="KW-1185">Reference proteome</keyword>
<dbReference type="EMBL" id="JAYFSI010000002">
    <property type="protein sequence ID" value="MEA5360588.1"/>
    <property type="molecule type" value="Genomic_DNA"/>
</dbReference>
<dbReference type="InterPro" id="IPR000838">
    <property type="entry name" value="RNA_pol_sigma70_ECF_CS"/>
</dbReference>
<proteinExistence type="inferred from homology"/>
<dbReference type="InterPro" id="IPR013325">
    <property type="entry name" value="RNA_pol_sigma_r2"/>
</dbReference>
<gene>
    <name evidence="6" type="ORF">VA596_13655</name>
</gene>
<keyword evidence="3" id="KW-1133">Transmembrane helix</keyword>
<dbReference type="PANTHER" id="PTHR31157:SF1">
    <property type="entry name" value="SCP DOMAIN-CONTAINING PROTEIN"/>
    <property type="match status" value="1"/>
</dbReference>
<keyword evidence="3" id="KW-0472">Membrane</keyword>
<accession>A0ABU5R348</accession>
<name>A0ABU5R348_9PSEU</name>
<evidence type="ECO:0000256" key="1">
    <source>
        <dbReference type="RuleBase" id="RU000716"/>
    </source>
</evidence>
<feature type="domain" description="SCP" evidence="4">
    <location>
        <begin position="464"/>
        <end position="594"/>
    </location>
</feature>
<evidence type="ECO:0000259" key="5">
    <source>
        <dbReference type="Pfam" id="PF04542"/>
    </source>
</evidence>
<evidence type="ECO:0000259" key="4">
    <source>
        <dbReference type="Pfam" id="PF00188"/>
    </source>
</evidence>
<protein>
    <recommendedName>
        <fullName evidence="1">RNA polymerase sigma factor</fullName>
    </recommendedName>
</protein>
<dbReference type="InterPro" id="IPR014284">
    <property type="entry name" value="RNA_pol_sigma-70_dom"/>
</dbReference>
<dbReference type="InterPro" id="IPR014044">
    <property type="entry name" value="CAP_dom"/>
</dbReference>
<keyword evidence="1" id="KW-0731">Sigma factor</keyword>
<keyword evidence="1" id="KW-0805">Transcription regulation</keyword>
<organism evidence="6 7">
    <name type="scientific">Amycolatopsis heterodermiae</name>
    <dbReference type="NCBI Taxonomy" id="3110235"/>
    <lineage>
        <taxon>Bacteria</taxon>
        <taxon>Bacillati</taxon>
        <taxon>Actinomycetota</taxon>
        <taxon>Actinomycetes</taxon>
        <taxon>Pseudonocardiales</taxon>
        <taxon>Pseudonocardiaceae</taxon>
        <taxon>Amycolatopsis</taxon>
    </lineage>
</organism>
<feature type="compositionally biased region" description="Low complexity" evidence="2">
    <location>
        <begin position="413"/>
        <end position="443"/>
    </location>
</feature>
<feature type="region of interest" description="Disordered" evidence="2">
    <location>
        <begin position="515"/>
        <end position="539"/>
    </location>
</feature>
<dbReference type="InterPro" id="IPR007627">
    <property type="entry name" value="RNA_pol_sigma70_r2"/>
</dbReference>
<dbReference type="Gene3D" id="3.40.33.10">
    <property type="entry name" value="CAP"/>
    <property type="match status" value="1"/>
</dbReference>
<dbReference type="PANTHER" id="PTHR31157">
    <property type="entry name" value="SCP DOMAIN-CONTAINING PROTEIN"/>
    <property type="match status" value="1"/>
</dbReference>
<evidence type="ECO:0000256" key="3">
    <source>
        <dbReference type="SAM" id="Phobius"/>
    </source>
</evidence>
<feature type="domain" description="RNA polymerase sigma-70 region 2" evidence="5">
    <location>
        <begin position="29"/>
        <end position="95"/>
    </location>
</feature>
<dbReference type="InterPro" id="IPR035940">
    <property type="entry name" value="CAP_sf"/>
</dbReference>
<sequence>MIGQKRLAQADVAQVTAARAGDRAALDALVAAYLPLVYSIAGRALTSDADVDDVVQETMLRVLRGIENLREPSRFRSWLVAVTINQIREHHRRRSAAPAPLAEYDERPDPDAEFTDIALARLHIAEQRREVDEAARWLDPADRELLALWTLERAGHLTRTEVAEALRLDAHLVTVRVSRLKTRLEAVRPLVRALAAEPGCAALIGASEGWSGRPSALWRKRFLRHVEDCERCRHETDDAVPVERILTGAALLVLPFGYLPQLLANLGDLVSGPAGSGALGAAGGASGGAAASGAAGTGAAGSGVATGAGMAAGAGGAGSAAAGGGVAAGAGSGAAVAASPAAVAGAGVLAAGGAVAAGSLARLLASKPFLAAAGAAIVSVLGVAGVVGLAQPDQPIQPPAALAGGTSQVAPKPVTEPVTTPTTPPVASTETTPTTEAQSTAPQPKAPDPTSTPPHVATPAERVLAMINDQRAAAGLPPLRMDPALVTSAAAHNRAMADNCGLSHQCPGEAPFGDREHAAGAQWSSAGENVGTGGPVADATDPIARMALGLTQSMHDEKPPDDGHRRNILSTSFTRVGISVTRDARGSVWLTQDFAG</sequence>
<dbReference type="Proteomes" id="UP001304298">
    <property type="component" value="Unassembled WGS sequence"/>
</dbReference>
<dbReference type="Pfam" id="PF00188">
    <property type="entry name" value="CAP"/>
    <property type="match status" value="1"/>
</dbReference>
<comment type="similarity">
    <text evidence="1">Belongs to the sigma-70 factor family. ECF subfamily.</text>
</comment>
<reference evidence="6 7" key="1">
    <citation type="submission" date="2023-12" db="EMBL/GenBank/DDBJ databases">
        <title>Amycolatopsis sp. V23-08.</title>
        <authorList>
            <person name="Somphong A."/>
        </authorList>
    </citation>
    <scope>NUCLEOTIDE SEQUENCE [LARGE SCALE GENOMIC DNA]</scope>
    <source>
        <strain evidence="6 7">V23-08</strain>
    </source>
</reference>
<dbReference type="Pfam" id="PF04542">
    <property type="entry name" value="Sigma70_r2"/>
    <property type="match status" value="1"/>
</dbReference>
<evidence type="ECO:0000256" key="2">
    <source>
        <dbReference type="SAM" id="MobiDB-lite"/>
    </source>
</evidence>